<dbReference type="EMBL" id="CP041217">
    <property type="protein sequence ID" value="QDH20808.1"/>
    <property type="molecule type" value="Genomic_DNA"/>
</dbReference>
<evidence type="ECO:0000313" key="5">
    <source>
        <dbReference type="Proteomes" id="UP000316968"/>
    </source>
</evidence>
<feature type="transmembrane region" description="Helical" evidence="2">
    <location>
        <begin position="12"/>
        <end position="32"/>
    </location>
</feature>
<name>A0A4Y6UW83_SACBS</name>
<feature type="domain" description="PDZ" evidence="3">
    <location>
        <begin position="296"/>
        <end position="369"/>
    </location>
</feature>
<keyword evidence="2" id="KW-0472">Membrane</keyword>
<sequence>MNAYLEIILSALLELVIQPFYWAGLLILLLYYRRQGLLERKLFHIRLHGYGGFAARALLGGLCAGAAVSLVLAGLGFTLTPQGATAVWVTALILLAIRVRFANFAYAVGALGALQFVLGLVPGLPQGGFWGTAFAAVEGLNVPALLVLAALLHLAESGLIAWQGKSFALPTYIPGKRGRPVGAYVLRMLWLAPTLLLVPSENGPIGTLPWQPPLNGWLGLPEAAGYTLLALPVMFGMAEATWTLLPERKAARAARRGLMFGAALLALAFGAVFWPPMTLIAAVAGIALREALLRDGVREEDGQQAMYAHEGRGLKVLAVQPGSPAEDMGILPGETLLKVNGSPVFTEQQMHEALRMNSAFCKLQVENRRGDSKFLQRPIYAGDHHQLGFVFAPDDASLSEQPYRPLSLPGLWSVHAEQGRAGAAPALLPPAPAAADNGARSISGPEGETSGQAAADPADEAADVSAASSKAD</sequence>
<feature type="transmembrane region" description="Helical" evidence="2">
    <location>
        <begin position="144"/>
        <end position="162"/>
    </location>
</feature>
<reference evidence="4 5" key="1">
    <citation type="submission" date="2019-06" db="EMBL/GenBank/DDBJ databases">
        <title>Saccharibacillus brassicae sp. nov., an endophytic bacterium isolated from Chinese cabbage seeds (Brassica pekinensis).</title>
        <authorList>
            <person name="Jiang L."/>
            <person name="Lee J."/>
            <person name="Kim S.W."/>
        </authorList>
    </citation>
    <scope>NUCLEOTIDE SEQUENCE [LARGE SCALE GENOMIC DNA]</scope>
    <source>
        <strain evidence="5">KCTC 43072 / ATSA2</strain>
    </source>
</reference>
<dbReference type="InterPro" id="IPR001478">
    <property type="entry name" value="PDZ"/>
</dbReference>
<dbReference type="SMART" id="SM00228">
    <property type="entry name" value="PDZ"/>
    <property type="match status" value="1"/>
</dbReference>
<dbReference type="OrthoDB" id="198399at2"/>
<dbReference type="InterPro" id="IPR041489">
    <property type="entry name" value="PDZ_6"/>
</dbReference>
<feature type="transmembrane region" description="Helical" evidence="2">
    <location>
        <begin position="183"/>
        <end position="200"/>
    </location>
</feature>
<feature type="compositionally biased region" description="Low complexity" evidence="1">
    <location>
        <begin position="463"/>
        <end position="472"/>
    </location>
</feature>
<organism evidence="4 5">
    <name type="scientific">Saccharibacillus brassicae</name>
    <dbReference type="NCBI Taxonomy" id="2583377"/>
    <lineage>
        <taxon>Bacteria</taxon>
        <taxon>Bacillati</taxon>
        <taxon>Bacillota</taxon>
        <taxon>Bacilli</taxon>
        <taxon>Bacillales</taxon>
        <taxon>Paenibacillaceae</taxon>
        <taxon>Saccharibacillus</taxon>
    </lineage>
</organism>
<evidence type="ECO:0000313" key="4">
    <source>
        <dbReference type="EMBL" id="QDH20808.1"/>
    </source>
</evidence>
<proteinExistence type="predicted"/>
<dbReference type="Pfam" id="PF17820">
    <property type="entry name" value="PDZ_6"/>
    <property type="match status" value="1"/>
</dbReference>
<feature type="transmembrane region" description="Helical" evidence="2">
    <location>
        <begin position="257"/>
        <end position="288"/>
    </location>
</feature>
<keyword evidence="2" id="KW-1133">Transmembrane helix</keyword>
<dbReference type="AlphaFoldDB" id="A0A4Y6UW83"/>
<dbReference type="InterPro" id="IPR036034">
    <property type="entry name" value="PDZ_sf"/>
</dbReference>
<dbReference type="PROSITE" id="PS50106">
    <property type="entry name" value="PDZ"/>
    <property type="match status" value="1"/>
</dbReference>
<accession>A0A4Y6UW83</accession>
<evidence type="ECO:0000256" key="2">
    <source>
        <dbReference type="SAM" id="Phobius"/>
    </source>
</evidence>
<dbReference type="Gene3D" id="2.30.42.10">
    <property type="match status" value="1"/>
</dbReference>
<feature type="transmembrane region" description="Helical" evidence="2">
    <location>
        <begin position="79"/>
        <end position="97"/>
    </location>
</feature>
<feature type="transmembrane region" description="Helical" evidence="2">
    <location>
        <begin position="53"/>
        <end position="73"/>
    </location>
</feature>
<gene>
    <name evidence="4" type="ORF">FFV09_08095</name>
</gene>
<feature type="transmembrane region" description="Helical" evidence="2">
    <location>
        <begin position="223"/>
        <end position="245"/>
    </location>
</feature>
<feature type="transmembrane region" description="Helical" evidence="2">
    <location>
        <begin position="104"/>
        <end position="124"/>
    </location>
</feature>
<protein>
    <submittedName>
        <fullName evidence="4">PDZ domain-containing protein</fullName>
    </submittedName>
</protein>
<evidence type="ECO:0000259" key="3">
    <source>
        <dbReference type="PROSITE" id="PS50106"/>
    </source>
</evidence>
<dbReference type="KEGG" id="saca:FFV09_08095"/>
<keyword evidence="5" id="KW-1185">Reference proteome</keyword>
<dbReference type="Proteomes" id="UP000316968">
    <property type="component" value="Chromosome"/>
</dbReference>
<evidence type="ECO:0000256" key="1">
    <source>
        <dbReference type="SAM" id="MobiDB-lite"/>
    </source>
</evidence>
<dbReference type="RefSeq" id="WP_141447357.1">
    <property type="nucleotide sequence ID" value="NZ_CP041217.1"/>
</dbReference>
<dbReference type="SUPFAM" id="SSF50156">
    <property type="entry name" value="PDZ domain-like"/>
    <property type="match status" value="1"/>
</dbReference>
<keyword evidence="2" id="KW-0812">Transmembrane</keyword>
<feature type="region of interest" description="Disordered" evidence="1">
    <location>
        <begin position="423"/>
        <end position="472"/>
    </location>
</feature>